<feature type="region of interest" description="Disordered" evidence="1">
    <location>
        <begin position="1"/>
        <end position="32"/>
    </location>
</feature>
<sequence length="32" mass="3413">MTMHTPASATTAETLYPTVGRPSATPHLKEQS</sequence>
<evidence type="ECO:0000313" key="2">
    <source>
        <dbReference type="EMBL" id="MBE1515638.1"/>
    </source>
</evidence>
<evidence type="ECO:0000313" key="3">
    <source>
        <dbReference type="Proteomes" id="UP000636579"/>
    </source>
</evidence>
<comment type="caution">
    <text evidence="2">The sequence shown here is derived from an EMBL/GenBank/DDBJ whole genome shotgun (WGS) entry which is preliminary data.</text>
</comment>
<accession>A0ABR9J9H1</accession>
<evidence type="ECO:0000256" key="1">
    <source>
        <dbReference type="SAM" id="MobiDB-lite"/>
    </source>
</evidence>
<protein>
    <submittedName>
        <fullName evidence="2">Uncharacterized protein</fullName>
    </submittedName>
</protein>
<gene>
    <name evidence="2" type="ORF">H4W26_002430</name>
</gene>
<feature type="compositionally biased region" description="Polar residues" evidence="1">
    <location>
        <begin position="1"/>
        <end position="13"/>
    </location>
</feature>
<reference evidence="2 3" key="1">
    <citation type="submission" date="2020-10" db="EMBL/GenBank/DDBJ databases">
        <title>Sequencing the genomes of 1000 actinobacteria strains.</title>
        <authorList>
            <person name="Klenk H.-P."/>
        </authorList>
    </citation>
    <scope>NUCLEOTIDE SEQUENCE [LARGE SCALE GENOMIC DNA]</scope>
    <source>
        <strain evidence="2 3">DSM 15474</strain>
    </source>
</reference>
<proteinExistence type="predicted"/>
<name>A0ABR9J9H1_9MICC</name>
<organism evidence="2 3">
    <name type="scientific">Nesterenkonia halotolerans</name>
    <dbReference type="NCBI Taxonomy" id="225325"/>
    <lineage>
        <taxon>Bacteria</taxon>
        <taxon>Bacillati</taxon>
        <taxon>Actinomycetota</taxon>
        <taxon>Actinomycetes</taxon>
        <taxon>Micrococcales</taxon>
        <taxon>Micrococcaceae</taxon>
        <taxon>Nesterenkonia</taxon>
    </lineage>
</organism>
<keyword evidence="3" id="KW-1185">Reference proteome</keyword>
<dbReference type="Proteomes" id="UP000636579">
    <property type="component" value="Unassembled WGS sequence"/>
</dbReference>
<dbReference type="EMBL" id="JADBEE010000002">
    <property type="protein sequence ID" value="MBE1515638.1"/>
    <property type="molecule type" value="Genomic_DNA"/>
</dbReference>